<dbReference type="AlphaFoldDB" id="A0A240E7I2"/>
<reference evidence="2" key="1">
    <citation type="submission" date="2016-09" db="EMBL/GenBank/DDBJ databases">
        <authorList>
            <person name="Varghese N."/>
            <person name="Submissions S."/>
        </authorList>
    </citation>
    <scope>NUCLEOTIDE SEQUENCE [LARGE SCALE GENOMIC DNA]</scope>
    <source>
        <strain evidence="2">ANC 4466</strain>
    </source>
</reference>
<keyword evidence="2" id="KW-1185">Reference proteome</keyword>
<dbReference type="EMBL" id="OANT01000004">
    <property type="protein sequence ID" value="SNX44694.1"/>
    <property type="molecule type" value="Genomic_DNA"/>
</dbReference>
<gene>
    <name evidence="1" type="ORF">SAMN05421731_10445</name>
</gene>
<dbReference type="Proteomes" id="UP000219042">
    <property type="component" value="Unassembled WGS sequence"/>
</dbReference>
<protein>
    <submittedName>
        <fullName evidence="1">Uncharacterized protein</fullName>
    </submittedName>
</protein>
<proteinExistence type="predicted"/>
<name>A0A240E7I2_9GAMM</name>
<organism evidence="1 2">
    <name type="scientific">Acinetobacter puyangensis</name>
    <dbReference type="NCBI Taxonomy" id="1096779"/>
    <lineage>
        <taxon>Bacteria</taxon>
        <taxon>Pseudomonadati</taxon>
        <taxon>Pseudomonadota</taxon>
        <taxon>Gammaproteobacteria</taxon>
        <taxon>Moraxellales</taxon>
        <taxon>Moraxellaceae</taxon>
        <taxon>Acinetobacter</taxon>
    </lineage>
</organism>
<accession>A0A240E7I2</accession>
<evidence type="ECO:0000313" key="1">
    <source>
        <dbReference type="EMBL" id="SNX44694.1"/>
    </source>
</evidence>
<evidence type="ECO:0000313" key="2">
    <source>
        <dbReference type="Proteomes" id="UP000219042"/>
    </source>
</evidence>
<dbReference type="RefSeq" id="WP_097078944.1">
    <property type="nucleotide sequence ID" value="NZ_BAABHT010000009.1"/>
</dbReference>
<sequence length="65" mass="7986">MDKLYEIWLNHASKNAIRHFMIEAEYQQIPSPYYEQFIAKVEQIFLETEEPDWSNELAEFLQKYQ</sequence>